<feature type="compositionally biased region" description="Gly residues" evidence="1">
    <location>
        <begin position="134"/>
        <end position="143"/>
    </location>
</feature>
<proteinExistence type="predicted"/>
<feature type="region of interest" description="Disordered" evidence="1">
    <location>
        <begin position="1"/>
        <end position="87"/>
    </location>
</feature>
<gene>
    <name evidence="2" type="ORF">BDA96_03G450800</name>
</gene>
<evidence type="ECO:0000256" key="1">
    <source>
        <dbReference type="SAM" id="MobiDB-lite"/>
    </source>
</evidence>
<reference evidence="2" key="1">
    <citation type="journal article" date="2019" name="BMC Genomics">
        <title>A new reference genome for Sorghum bicolor reveals high levels of sequence similarity between sweet and grain genotypes: implications for the genetics of sugar metabolism.</title>
        <authorList>
            <person name="Cooper E.A."/>
            <person name="Brenton Z.W."/>
            <person name="Flinn B.S."/>
            <person name="Jenkins J."/>
            <person name="Shu S."/>
            <person name="Flowers D."/>
            <person name="Luo F."/>
            <person name="Wang Y."/>
            <person name="Xia P."/>
            <person name="Barry K."/>
            <person name="Daum C."/>
            <person name="Lipzen A."/>
            <person name="Yoshinaga Y."/>
            <person name="Schmutz J."/>
            <person name="Saski C."/>
            <person name="Vermerris W."/>
            <person name="Kresovich S."/>
        </authorList>
    </citation>
    <scope>NUCLEOTIDE SEQUENCE</scope>
</reference>
<evidence type="ECO:0000313" key="3">
    <source>
        <dbReference type="Proteomes" id="UP000807115"/>
    </source>
</evidence>
<name>A0A921RIR6_SORBI</name>
<sequence>MKERAPGVAAGRELGGDAATATCDLGEPLSSESWGCRRRDEGAAPVCELGSRRRRRRGPSVEEEEGPPGASSGEMRPPPHATLGSRRRRDLWAAVAVIQGAAPMCELGELPPTSGSKGRTEEEKEEGPKREDLVGGGGPAEDGGVGRDGREWLSFFALCCWRGEFLHSQLLSHA</sequence>
<protein>
    <submittedName>
        <fullName evidence="2">Uncharacterized protein</fullName>
    </submittedName>
</protein>
<dbReference type="EMBL" id="CM027682">
    <property type="protein sequence ID" value="KAG0540917.1"/>
    <property type="molecule type" value="Genomic_DNA"/>
</dbReference>
<reference evidence="2" key="2">
    <citation type="submission" date="2020-10" db="EMBL/GenBank/DDBJ databases">
        <authorList>
            <person name="Cooper E.A."/>
            <person name="Brenton Z.W."/>
            <person name="Flinn B.S."/>
            <person name="Jenkins J."/>
            <person name="Shu S."/>
            <person name="Flowers D."/>
            <person name="Luo F."/>
            <person name="Wang Y."/>
            <person name="Xia P."/>
            <person name="Barry K."/>
            <person name="Daum C."/>
            <person name="Lipzen A."/>
            <person name="Yoshinaga Y."/>
            <person name="Schmutz J."/>
            <person name="Saski C."/>
            <person name="Vermerris W."/>
            <person name="Kresovich S."/>
        </authorList>
    </citation>
    <scope>NUCLEOTIDE SEQUENCE</scope>
</reference>
<organism evidence="2 3">
    <name type="scientific">Sorghum bicolor</name>
    <name type="common">Sorghum</name>
    <name type="synonym">Sorghum vulgare</name>
    <dbReference type="NCBI Taxonomy" id="4558"/>
    <lineage>
        <taxon>Eukaryota</taxon>
        <taxon>Viridiplantae</taxon>
        <taxon>Streptophyta</taxon>
        <taxon>Embryophyta</taxon>
        <taxon>Tracheophyta</taxon>
        <taxon>Spermatophyta</taxon>
        <taxon>Magnoliopsida</taxon>
        <taxon>Liliopsida</taxon>
        <taxon>Poales</taxon>
        <taxon>Poaceae</taxon>
        <taxon>PACMAD clade</taxon>
        <taxon>Panicoideae</taxon>
        <taxon>Andropogonodae</taxon>
        <taxon>Andropogoneae</taxon>
        <taxon>Sorghinae</taxon>
        <taxon>Sorghum</taxon>
    </lineage>
</organism>
<comment type="caution">
    <text evidence="2">The sequence shown here is derived from an EMBL/GenBank/DDBJ whole genome shotgun (WGS) entry which is preliminary data.</text>
</comment>
<feature type="compositionally biased region" description="Basic and acidic residues" evidence="1">
    <location>
        <begin position="118"/>
        <end position="133"/>
    </location>
</feature>
<evidence type="ECO:0000313" key="2">
    <source>
        <dbReference type="EMBL" id="KAG0540917.1"/>
    </source>
</evidence>
<accession>A0A921RIR6</accession>
<dbReference type="Proteomes" id="UP000807115">
    <property type="component" value="Chromosome 3"/>
</dbReference>
<dbReference type="AlphaFoldDB" id="A0A921RIR6"/>
<feature type="region of interest" description="Disordered" evidence="1">
    <location>
        <begin position="103"/>
        <end position="147"/>
    </location>
</feature>